<feature type="region of interest" description="Disordered" evidence="9">
    <location>
        <begin position="263"/>
        <end position="292"/>
    </location>
</feature>
<evidence type="ECO:0000256" key="5">
    <source>
        <dbReference type="ARBA" id="ARBA00022490"/>
    </source>
</evidence>
<dbReference type="SMART" id="SM00393">
    <property type="entry name" value="R3H"/>
    <property type="match status" value="1"/>
</dbReference>
<dbReference type="Gene3D" id="3.30.1370.50">
    <property type="entry name" value="R3H-like domain"/>
    <property type="match status" value="1"/>
</dbReference>
<dbReference type="eggNOG" id="KOG0154">
    <property type="taxonomic scope" value="Eukaryota"/>
</dbReference>
<evidence type="ECO:0000313" key="12">
    <source>
        <dbReference type="EMBL" id="EEY23565.1"/>
    </source>
</evidence>
<evidence type="ECO:0000256" key="2">
    <source>
        <dbReference type="ARBA" id="ARBA00004496"/>
    </source>
</evidence>
<keyword evidence="5" id="KW-0963">Cytoplasm</keyword>
<dbReference type="GO" id="GO:0003676">
    <property type="term" value="F:nucleic acid binding"/>
    <property type="evidence" value="ECO:0007669"/>
    <property type="project" value="UniProtKB-UniRule"/>
</dbReference>
<dbReference type="OMA" id="QTSQHDH"/>
<dbReference type="SUPFAM" id="SSF82708">
    <property type="entry name" value="R3H domain"/>
    <property type="match status" value="1"/>
</dbReference>
<name>C9SXQ0_VERA1</name>
<dbReference type="InterPro" id="IPR000467">
    <property type="entry name" value="G_patch_dom"/>
</dbReference>
<dbReference type="EMBL" id="DS985229">
    <property type="protein sequence ID" value="EEY23565.1"/>
    <property type="molecule type" value="Genomic_DNA"/>
</dbReference>
<feature type="region of interest" description="Disordered" evidence="9">
    <location>
        <begin position="509"/>
        <end position="549"/>
    </location>
</feature>
<dbReference type="AlphaFoldDB" id="C9SXQ0"/>
<dbReference type="RefSeq" id="XP_002999955.1">
    <property type="nucleotide sequence ID" value="XM_002999909.1"/>
</dbReference>
<dbReference type="KEGG" id="val:VDBG_09675"/>
<accession>C9SXQ0</accession>
<keyword evidence="13" id="KW-1185">Reference proteome</keyword>
<feature type="compositionally biased region" description="Polar residues" evidence="9">
    <location>
        <begin position="142"/>
        <end position="151"/>
    </location>
</feature>
<protein>
    <recommendedName>
        <fullName evidence="4">Protein SQS1</fullName>
    </recommendedName>
</protein>
<dbReference type="GO" id="GO:0006397">
    <property type="term" value="P:mRNA processing"/>
    <property type="evidence" value="ECO:0007669"/>
    <property type="project" value="UniProtKB-KW"/>
</dbReference>
<dbReference type="GO" id="GO:0008380">
    <property type="term" value="P:RNA splicing"/>
    <property type="evidence" value="ECO:0007669"/>
    <property type="project" value="UniProtKB-KW"/>
</dbReference>
<evidence type="ECO:0000259" key="10">
    <source>
        <dbReference type="PROSITE" id="PS50174"/>
    </source>
</evidence>
<evidence type="ECO:0000256" key="3">
    <source>
        <dbReference type="ARBA" id="ARBA00010306"/>
    </source>
</evidence>
<evidence type="ECO:0000256" key="9">
    <source>
        <dbReference type="SAM" id="MobiDB-lite"/>
    </source>
</evidence>
<dbReference type="InterPro" id="IPR036867">
    <property type="entry name" value="R3H_dom_sf"/>
</dbReference>
<evidence type="ECO:0000256" key="4">
    <source>
        <dbReference type="ARBA" id="ARBA00018964"/>
    </source>
</evidence>
<dbReference type="InterPro" id="IPR034082">
    <property type="entry name" value="R3H_G-patch"/>
</dbReference>
<feature type="domain" description="R3H" evidence="11">
    <location>
        <begin position="419"/>
        <end position="481"/>
    </location>
</feature>
<dbReference type="GeneID" id="9531860"/>
<dbReference type="OrthoDB" id="21470at2759"/>
<proteinExistence type="inferred from homology"/>
<dbReference type="Pfam" id="PF01585">
    <property type="entry name" value="G-patch"/>
    <property type="match status" value="1"/>
</dbReference>
<feature type="region of interest" description="Disordered" evidence="9">
    <location>
        <begin position="1"/>
        <end position="39"/>
    </location>
</feature>
<evidence type="ECO:0000256" key="7">
    <source>
        <dbReference type="ARBA" id="ARBA00023187"/>
    </source>
</evidence>
<dbReference type="HOGENOM" id="CLU_007254_0_0_1"/>
<keyword evidence="6" id="KW-0507">mRNA processing</keyword>
<dbReference type="PANTHER" id="PTHR14195">
    <property type="entry name" value="G PATCH DOMAIN CONTAINING PROTEIN 2"/>
    <property type="match status" value="1"/>
</dbReference>
<dbReference type="InterPro" id="IPR051189">
    <property type="entry name" value="Splicing_assoc_domain"/>
</dbReference>
<keyword evidence="7" id="KW-0508">mRNA splicing</keyword>
<gene>
    <name evidence="12" type="ORF">VDBG_09675</name>
</gene>
<feature type="region of interest" description="Disordered" evidence="9">
    <location>
        <begin position="52"/>
        <end position="152"/>
    </location>
</feature>
<evidence type="ECO:0000256" key="8">
    <source>
        <dbReference type="ARBA" id="ARBA00023242"/>
    </source>
</evidence>
<sequence length="589" mass="64871">MPRPGFKGGGHRGSSRGGAGRNPSSRGLADAQSYATQPSYISDHMTPMVVQCPTFDIPSAGPWEGLRSTSDHAEEDYASQRSRPASPVFNSTALKDNLASAEANEVAVAPTEPPSSPLTFFIDTNRDPSHRRQKSVPEDTRQLPTLESSGDSSDEVILFRGRNKMGPKSRQIVPQKPNRPHAKQQKKAFDLRDIQKEVHQLVTDPNVRGLRQWELKYPRQTCLEAILADYIANMRENGDDLGLITSQGHAKRDIGGSDMDMHVENGLHSAQDDDKSGLSGDAASLPGSSKSIDDLDAMDHEFKQHEPHTRLTDSDFLLAKLLASGEATDAYSSQDDEYDDLDFMEWGDPITKRTRKPKKGKLPVFNVSDSELEAVLQSTYNNDRLKKAERKKEREKLRAQGLLGKKSKPEDLRVKYPQGMGIEQIAQELENFLKNSQASLALPPMDNHARKVLHELANKFNIKSKSTGSGDQRRPTLYRTARTLQYSADNFDQAIGRVGRKYFPRKDLGSRWGGGRGSARRGGGGQPDTGYRDGEVVGGSAPELGQENRGRAMLEKMGWSTGTALGSMDNKGILQPVEQKVKRGKAGLG</sequence>
<dbReference type="GO" id="GO:0005634">
    <property type="term" value="C:nucleus"/>
    <property type="evidence" value="ECO:0007669"/>
    <property type="project" value="UniProtKB-SubCell"/>
</dbReference>
<organism evidence="13">
    <name type="scientific">Verticillium alfalfae (strain VaMs.102 / ATCC MYA-4576 / FGSC 10136)</name>
    <name type="common">Verticillium wilt of alfalfa</name>
    <name type="synonym">Verticillium albo-atrum</name>
    <dbReference type="NCBI Taxonomy" id="526221"/>
    <lineage>
        <taxon>Eukaryota</taxon>
        <taxon>Fungi</taxon>
        <taxon>Dikarya</taxon>
        <taxon>Ascomycota</taxon>
        <taxon>Pezizomycotina</taxon>
        <taxon>Sordariomycetes</taxon>
        <taxon>Hypocreomycetidae</taxon>
        <taxon>Glomerellales</taxon>
        <taxon>Plectosphaerellaceae</taxon>
        <taxon>Verticillium</taxon>
    </lineage>
</organism>
<keyword evidence="8" id="KW-0539">Nucleus</keyword>
<feature type="compositionally biased region" description="Basic and acidic residues" evidence="9">
    <location>
        <begin position="263"/>
        <end position="276"/>
    </location>
</feature>
<evidence type="ECO:0000313" key="13">
    <source>
        <dbReference type="Proteomes" id="UP000008698"/>
    </source>
</evidence>
<dbReference type="SMART" id="SM00443">
    <property type="entry name" value="G_patch"/>
    <property type="match status" value="1"/>
</dbReference>
<dbReference type="CDD" id="cd02646">
    <property type="entry name" value="R3H_G-patch"/>
    <property type="match status" value="1"/>
</dbReference>
<dbReference type="STRING" id="526221.C9SXQ0"/>
<feature type="domain" description="G-patch" evidence="10">
    <location>
        <begin position="546"/>
        <end position="589"/>
    </location>
</feature>
<feature type="compositionally biased region" description="Polar residues" evidence="9">
    <location>
        <begin position="79"/>
        <end position="94"/>
    </location>
</feature>
<feature type="compositionally biased region" description="Basic and acidic residues" evidence="9">
    <location>
        <begin position="124"/>
        <end position="141"/>
    </location>
</feature>
<evidence type="ECO:0000256" key="1">
    <source>
        <dbReference type="ARBA" id="ARBA00004123"/>
    </source>
</evidence>
<evidence type="ECO:0000259" key="11">
    <source>
        <dbReference type="PROSITE" id="PS51061"/>
    </source>
</evidence>
<comment type="subcellular location">
    <subcellularLocation>
        <location evidence="2">Cytoplasm</location>
    </subcellularLocation>
    <subcellularLocation>
        <location evidence="1">Nucleus</location>
    </subcellularLocation>
</comment>
<dbReference type="PROSITE" id="PS50174">
    <property type="entry name" value="G_PATCH"/>
    <property type="match status" value="1"/>
</dbReference>
<reference evidence="13" key="1">
    <citation type="journal article" date="2011" name="PLoS Pathog.">
        <title>Comparative genomics yields insights into niche adaptation of plant vascular wilt pathogens.</title>
        <authorList>
            <person name="Klosterman S.J."/>
            <person name="Subbarao K.V."/>
            <person name="Kang S."/>
            <person name="Veronese P."/>
            <person name="Gold S.E."/>
            <person name="Thomma B.P.H.J."/>
            <person name="Chen Z."/>
            <person name="Henrissat B."/>
            <person name="Lee Y.-H."/>
            <person name="Park J."/>
            <person name="Garcia-Pedrajas M.D."/>
            <person name="Barbara D.J."/>
            <person name="Anchieta A."/>
            <person name="de Jonge R."/>
            <person name="Santhanam P."/>
            <person name="Maruthachalam K."/>
            <person name="Atallah Z."/>
            <person name="Amyotte S.G."/>
            <person name="Paz Z."/>
            <person name="Inderbitzin P."/>
            <person name="Hayes R.J."/>
            <person name="Heiman D.I."/>
            <person name="Young S."/>
            <person name="Zeng Q."/>
            <person name="Engels R."/>
            <person name="Galagan J."/>
            <person name="Cuomo C.A."/>
            <person name="Dobinson K.F."/>
            <person name="Ma L.-J."/>
        </authorList>
    </citation>
    <scope>NUCLEOTIDE SEQUENCE [LARGE SCALE GENOMIC DNA]</scope>
    <source>
        <strain evidence="13">VaMs.102 / ATCC MYA-4576 / FGSC 10136</strain>
    </source>
</reference>
<dbReference type="Proteomes" id="UP000008698">
    <property type="component" value="Unassembled WGS sequence"/>
</dbReference>
<comment type="similarity">
    <text evidence="3">Belongs to the SQS1 family.</text>
</comment>
<dbReference type="InterPro" id="IPR001374">
    <property type="entry name" value="R3H_dom"/>
</dbReference>
<dbReference type="GO" id="GO:0005737">
    <property type="term" value="C:cytoplasm"/>
    <property type="evidence" value="ECO:0007669"/>
    <property type="project" value="UniProtKB-SubCell"/>
</dbReference>
<dbReference type="Pfam" id="PF01424">
    <property type="entry name" value="R3H"/>
    <property type="match status" value="1"/>
</dbReference>
<feature type="compositionally biased region" description="Gly residues" evidence="9">
    <location>
        <begin position="511"/>
        <end position="527"/>
    </location>
</feature>
<dbReference type="PROSITE" id="PS51061">
    <property type="entry name" value="R3H"/>
    <property type="match status" value="1"/>
</dbReference>
<evidence type="ECO:0000256" key="6">
    <source>
        <dbReference type="ARBA" id="ARBA00022664"/>
    </source>
</evidence>